<name>A0A6U9B4D3_9DINO</name>
<evidence type="ECO:0000313" key="1">
    <source>
        <dbReference type="EMBL" id="CAD9486777.1"/>
    </source>
</evidence>
<proteinExistence type="predicted"/>
<accession>A0A6U9B4D3</accession>
<dbReference type="EMBL" id="HBGW01002330">
    <property type="protein sequence ID" value="CAD9486777.1"/>
    <property type="molecule type" value="Transcribed_RNA"/>
</dbReference>
<protein>
    <submittedName>
        <fullName evidence="1">Uncharacterized protein</fullName>
    </submittedName>
</protein>
<dbReference type="AlphaFoldDB" id="A0A6U9B4D3"/>
<sequence>MFRMCLGEDSENLSAAEQVAIERLISTRWRLLMDGDRVNTKSEDGSNACAAYLEAVDVAASTLRLDKAPRTYRENFTINYRALFPDQARNYRVDVLEAGFEQYATIWVNGDKFEFSAEAMRRAEALQRAWWDLGAVLARWSEAHRQPQWSQRPARSELRTALVALDFAWASFEHKYIAELIEIEEKARRLIVRAIEHERSVVGFEGVNDPKSLQQVPAFVEAQKRLVGSIGHLNSVANVRRKGRDDLVVDVLFDAENTLKRCDIAERNGESTERLIAARILANDVVESYQAMREYLREVDYCLERVDPHLCNNTGLVQRLVDWEESWEMGTRYMQHEKLLNAVCDLVAEIRRAQTVVPSLTAMCEECDVELFLVLPRMIWLRFLAEPRQHAELLRSLLPHRFSKGDEATGAAEERPWDSEVEAFLQKYRRTRTQLSGRPDGSDGTREQAAWEVLVKRVVGIEGDGCKDTQIDKSAQEQVDDLMHALEPWSIELQRHCPEDWNQCSAILVQCLTRPAEKPKSPFRV</sequence>
<reference evidence="1" key="1">
    <citation type="submission" date="2021-01" db="EMBL/GenBank/DDBJ databases">
        <authorList>
            <person name="Corre E."/>
            <person name="Pelletier E."/>
            <person name="Niang G."/>
            <person name="Scheremetjew M."/>
            <person name="Finn R."/>
            <person name="Kale V."/>
            <person name="Holt S."/>
            <person name="Cochrane G."/>
            <person name="Meng A."/>
            <person name="Brown T."/>
            <person name="Cohen L."/>
        </authorList>
    </citation>
    <scope>NUCLEOTIDE SEQUENCE</scope>
    <source>
        <strain evidence="1">RCC3387</strain>
    </source>
</reference>
<organism evidence="1">
    <name type="scientific">Zooxanthella nutricula</name>
    <dbReference type="NCBI Taxonomy" id="1333877"/>
    <lineage>
        <taxon>Eukaryota</taxon>
        <taxon>Sar</taxon>
        <taxon>Alveolata</taxon>
        <taxon>Dinophyceae</taxon>
        <taxon>Peridiniales</taxon>
        <taxon>Peridiniales incertae sedis</taxon>
        <taxon>Zooxanthella</taxon>
    </lineage>
</organism>
<gene>
    <name evidence="1" type="ORF">BRAN1462_LOCUS1535</name>
</gene>